<dbReference type="SUPFAM" id="SSF52058">
    <property type="entry name" value="L domain-like"/>
    <property type="match status" value="1"/>
</dbReference>
<evidence type="ECO:0000313" key="2">
    <source>
        <dbReference type="EMBL" id="CAI0456175.1"/>
    </source>
</evidence>
<dbReference type="InterPro" id="IPR032675">
    <property type="entry name" value="LRR_dom_sf"/>
</dbReference>
<dbReference type="Proteomes" id="UP001154282">
    <property type="component" value="Unassembled WGS sequence"/>
</dbReference>
<protein>
    <submittedName>
        <fullName evidence="2">Uncharacterized protein</fullName>
    </submittedName>
</protein>
<comment type="caution">
    <text evidence="2">The sequence shown here is derived from an EMBL/GenBank/DDBJ whole genome shotgun (WGS) entry which is preliminary data.</text>
</comment>
<feature type="compositionally biased region" description="Polar residues" evidence="1">
    <location>
        <begin position="132"/>
        <end position="143"/>
    </location>
</feature>
<gene>
    <name evidence="2" type="ORF">LITE_LOCUS32660</name>
</gene>
<accession>A0AAV0NC44</accession>
<dbReference type="EMBL" id="CAMGYJ010000008">
    <property type="protein sequence ID" value="CAI0456175.1"/>
    <property type="molecule type" value="Genomic_DNA"/>
</dbReference>
<evidence type="ECO:0000256" key="1">
    <source>
        <dbReference type="SAM" id="MobiDB-lite"/>
    </source>
</evidence>
<dbReference type="InterPro" id="IPR053213">
    <property type="entry name" value="RLP29"/>
</dbReference>
<feature type="region of interest" description="Disordered" evidence="1">
    <location>
        <begin position="57"/>
        <end position="154"/>
    </location>
</feature>
<dbReference type="Pfam" id="PF00560">
    <property type="entry name" value="LRR_1"/>
    <property type="match status" value="1"/>
</dbReference>
<evidence type="ECO:0000313" key="3">
    <source>
        <dbReference type="Proteomes" id="UP001154282"/>
    </source>
</evidence>
<dbReference type="AlphaFoldDB" id="A0AAV0NC44"/>
<keyword evidence="3" id="KW-1185">Reference proteome</keyword>
<name>A0AAV0NC44_9ROSI</name>
<dbReference type="PANTHER" id="PTHR48009">
    <property type="entry name" value="LEUCINE-RICH REPEAT (LRR) FAMILY PROTEIN"/>
    <property type="match status" value="1"/>
</dbReference>
<organism evidence="2 3">
    <name type="scientific">Linum tenue</name>
    <dbReference type="NCBI Taxonomy" id="586396"/>
    <lineage>
        <taxon>Eukaryota</taxon>
        <taxon>Viridiplantae</taxon>
        <taxon>Streptophyta</taxon>
        <taxon>Embryophyta</taxon>
        <taxon>Tracheophyta</taxon>
        <taxon>Spermatophyta</taxon>
        <taxon>Magnoliopsida</taxon>
        <taxon>eudicotyledons</taxon>
        <taxon>Gunneridae</taxon>
        <taxon>Pentapetalae</taxon>
        <taxon>rosids</taxon>
        <taxon>fabids</taxon>
        <taxon>Malpighiales</taxon>
        <taxon>Linaceae</taxon>
        <taxon>Linum</taxon>
    </lineage>
</organism>
<dbReference type="InterPro" id="IPR001611">
    <property type="entry name" value="Leu-rich_rpt"/>
</dbReference>
<feature type="compositionally biased region" description="Basic and acidic residues" evidence="1">
    <location>
        <begin position="116"/>
        <end position="125"/>
    </location>
</feature>
<proteinExistence type="predicted"/>
<dbReference type="PANTHER" id="PTHR48009:SF4">
    <property type="entry name" value="LEUCINE-RICH REPEAT (LRR) FAMILY PROTEIN"/>
    <property type="match status" value="1"/>
</dbReference>
<reference evidence="2" key="1">
    <citation type="submission" date="2022-08" db="EMBL/GenBank/DDBJ databases">
        <authorList>
            <person name="Gutierrez-Valencia J."/>
        </authorList>
    </citation>
    <scope>NUCLEOTIDE SEQUENCE</scope>
</reference>
<sequence length="326" mass="35824">MQLTDSLRRRDSRPARLPCPAIDQKIAGRHARLQLLLLLGLHLRPLQLRRSLLRLRSGHRPQPRRPASWVAGSHRQARPSNRQALGARRALRGPGSDHGLPARIRLPAQGPPVPRHQPELPHGDHPAINLPALQSPNPRSQLQPAHGSGPSLNRVDRRTIQSHPLPQPPLGSGPAVRIPIAHPTRPGRIFGFPIGSLQLQRNSFAGPVQPTDQVAIPTVDLSYNRLSGPISPMFSTVQNLYLNNNRFSGEVPGSLVDRLLAAGMETLYLQHNYLTGIEINPTAEIPVSSSLCLQYNCMVPPLQTPCPLKAGNQKTRPTAQCNEWRG</sequence>
<dbReference type="Gene3D" id="3.80.10.10">
    <property type="entry name" value="Ribonuclease Inhibitor"/>
    <property type="match status" value="1"/>
</dbReference>